<proteinExistence type="predicted"/>
<gene>
    <name evidence="1" type="ORF">GCM10007924_10880</name>
</gene>
<dbReference type="EMBL" id="BSNF01000001">
    <property type="protein sequence ID" value="GLQ05867.1"/>
    <property type="molecule type" value="Genomic_DNA"/>
</dbReference>
<accession>A0ABQ5U0Z6</accession>
<reference evidence="1" key="2">
    <citation type="submission" date="2023-01" db="EMBL/GenBank/DDBJ databases">
        <title>Draft genome sequence of Sneathiella chinensis strain NBRC 103408.</title>
        <authorList>
            <person name="Sun Q."/>
            <person name="Mori K."/>
        </authorList>
    </citation>
    <scope>NUCLEOTIDE SEQUENCE</scope>
    <source>
        <strain evidence="1">NBRC 103408</strain>
    </source>
</reference>
<reference evidence="1" key="1">
    <citation type="journal article" date="2014" name="Int. J. Syst. Evol. Microbiol.">
        <title>Complete genome of a new Firmicutes species belonging to the dominant human colonic microbiota ('Ruminococcus bicirculans') reveals two chromosomes and a selective capacity to utilize plant glucans.</title>
        <authorList>
            <consortium name="NISC Comparative Sequencing Program"/>
            <person name="Wegmann U."/>
            <person name="Louis P."/>
            <person name="Goesmann A."/>
            <person name="Henrissat B."/>
            <person name="Duncan S.H."/>
            <person name="Flint H.J."/>
        </authorList>
    </citation>
    <scope>NUCLEOTIDE SEQUENCE</scope>
    <source>
        <strain evidence="1">NBRC 103408</strain>
    </source>
</reference>
<dbReference type="RefSeq" id="WP_169559829.1">
    <property type="nucleotide sequence ID" value="NZ_BSNF01000001.1"/>
</dbReference>
<comment type="caution">
    <text evidence="1">The sequence shown here is derived from an EMBL/GenBank/DDBJ whole genome shotgun (WGS) entry which is preliminary data.</text>
</comment>
<protein>
    <submittedName>
        <fullName evidence="1">Uncharacterized protein</fullName>
    </submittedName>
</protein>
<dbReference type="Proteomes" id="UP001161409">
    <property type="component" value="Unassembled WGS sequence"/>
</dbReference>
<evidence type="ECO:0000313" key="1">
    <source>
        <dbReference type="EMBL" id="GLQ05867.1"/>
    </source>
</evidence>
<organism evidence="1 2">
    <name type="scientific">Sneathiella chinensis</name>
    <dbReference type="NCBI Taxonomy" id="349750"/>
    <lineage>
        <taxon>Bacteria</taxon>
        <taxon>Pseudomonadati</taxon>
        <taxon>Pseudomonadota</taxon>
        <taxon>Alphaproteobacteria</taxon>
        <taxon>Sneathiellales</taxon>
        <taxon>Sneathiellaceae</taxon>
        <taxon>Sneathiella</taxon>
    </lineage>
</organism>
<sequence>MQITDLTRFNDEFVFHFGGEFHRINAETFANSLLELSSALKEINRVVNPEFEIEVYIDALGEGSFRTKIKTITKNVAPLLDGVPKALTVSLLATFIYEKIFAEEVEINIIVNDTSYIVEAGNRRIVLPKTAEEQRKKIQKNAEIEKRVSKAFKVLKADKEINDFGITENIQDAEPLVQFPRSDFPRLSEVRETIVAEEERRRQREEQADLLIIRAIFERGMRKWQFVWRDGIKISAPILDEDFYDKLVSHEYVIGTGDSLKAILRIYQYKDEMSGAWVNEHYEVIKVLSHSPGPLQHNLTGRGEA</sequence>
<keyword evidence="2" id="KW-1185">Reference proteome</keyword>
<evidence type="ECO:0000313" key="2">
    <source>
        <dbReference type="Proteomes" id="UP001161409"/>
    </source>
</evidence>
<name>A0ABQ5U0Z6_9PROT</name>